<dbReference type="RefSeq" id="WP_244681023.1">
    <property type="nucleotide sequence ID" value="NZ_JALIRM010000003.1"/>
</dbReference>
<dbReference type="PANTHER" id="PTHR46211:SF1">
    <property type="entry name" value="GLYCEROPHOSPHODIESTER PHOSPHODIESTERASE, CYTOPLASMIC"/>
    <property type="match status" value="1"/>
</dbReference>
<dbReference type="Proteomes" id="UP001232343">
    <property type="component" value="Unassembled WGS sequence"/>
</dbReference>
<organism evidence="2 3">
    <name type="scientific">Lederbergia wuyishanensis</name>
    <dbReference type="NCBI Taxonomy" id="1347903"/>
    <lineage>
        <taxon>Bacteria</taxon>
        <taxon>Bacillati</taxon>
        <taxon>Bacillota</taxon>
        <taxon>Bacilli</taxon>
        <taxon>Bacillales</taxon>
        <taxon>Bacillaceae</taxon>
        <taxon>Lederbergia</taxon>
    </lineage>
</organism>
<evidence type="ECO:0000313" key="2">
    <source>
        <dbReference type="EMBL" id="MDQ0345147.1"/>
    </source>
</evidence>
<reference evidence="2 3" key="1">
    <citation type="submission" date="2023-07" db="EMBL/GenBank/DDBJ databases">
        <title>Genomic Encyclopedia of Type Strains, Phase IV (KMG-IV): sequencing the most valuable type-strain genomes for metagenomic binning, comparative biology and taxonomic classification.</title>
        <authorList>
            <person name="Goeker M."/>
        </authorList>
    </citation>
    <scope>NUCLEOTIDE SEQUENCE [LARGE SCALE GENOMIC DNA]</scope>
    <source>
        <strain evidence="2 3">DSM 27848</strain>
    </source>
</reference>
<dbReference type="SUPFAM" id="SSF51695">
    <property type="entry name" value="PLC-like phosphodiesterases"/>
    <property type="match status" value="1"/>
</dbReference>
<feature type="domain" description="GP-PDE" evidence="1">
    <location>
        <begin position="11"/>
        <end position="241"/>
    </location>
</feature>
<dbReference type="PROSITE" id="PS51704">
    <property type="entry name" value="GP_PDE"/>
    <property type="match status" value="1"/>
</dbReference>
<dbReference type="EC" id="3.1.4.46" evidence="2"/>
<keyword evidence="3" id="KW-1185">Reference proteome</keyword>
<dbReference type="GO" id="GO:0008889">
    <property type="term" value="F:glycerophosphodiester phosphodiesterase activity"/>
    <property type="evidence" value="ECO:0007669"/>
    <property type="project" value="UniProtKB-EC"/>
</dbReference>
<comment type="caution">
    <text evidence="2">The sequence shown here is derived from an EMBL/GenBank/DDBJ whole genome shotgun (WGS) entry which is preliminary data.</text>
</comment>
<dbReference type="InterPro" id="IPR030395">
    <property type="entry name" value="GP_PDE_dom"/>
</dbReference>
<dbReference type="CDD" id="cd08565">
    <property type="entry name" value="GDPD_pAtGDE_like"/>
    <property type="match status" value="1"/>
</dbReference>
<protein>
    <submittedName>
        <fullName evidence="2">Glycerophosphoryl diester phosphodiesterase</fullName>
        <ecNumber evidence="2">3.1.4.46</ecNumber>
    </submittedName>
</protein>
<dbReference type="Gene3D" id="3.20.20.190">
    <property type="entry name" value="Phosphatidylinositol (PI) phosphodiesterase"/>
    <property type="match status" value="1"/>
</dbReference>
<dbReference type="PANTHER" id="PTHR46211">
    <property type="entry name" value="GLYCEROPHOSPHORYL DIESTER PHOSPHODIESTERASE"/>
    <property type="match status" value="1"/>
</dbReference>
<dbReference type="EMBL" id="JAUSUO010000013">
    <property type="protein sequence ID" value="MDQ0345147.1"/>
    <property type="molecule type" value="Genomic_DNA"/>
</dbReference>
<evidence type="ECO:0000313" key="3">
    <source>
        <dbReference type="Proteomes" id="UP001232343"/>
    </source>
</evidence>
<name>A0ABU0D9V3_9BACI</name>
<proteinExistence type="predicted"/>
<sequence>MIEQLLDQSSIIVAAHRGYSSKYPENTLLAFQKAVETGVDMIEFDLRISKDNEVVIIHDQTVDRTTNGSGKVRDFTLKELKELDAGNGQRIPTLDEFCEWLQPYSDILLNVEIKRCGTAIEVADRAIEILKKYDFLDRCVFTSFDANIVAYINDKYQFKTQGFPDKQMSNYILGDNGTFSKLWAIGIDMNLLNPEIVQRYKTSGKLAWCFCPDDAEQVKYSLDCGITLMTCNNPVPALEYIEKIKNV</sequence>
<gene>
    <name evidence="2" type="ORF">J2S14_003994</name>
</gene>
<dbReference type="InterPro" id="IPR017946">
    <property type="entry name" value="PLC-like_Pdiesterase_TIM-brl"/>
</dbReference>
<evidence type="ECO:0000259" key="1">
    <source>
        <dbReference type="PROSITE" id="PS51704"/>
    </source>
</evidence>
<keyword evidence="2" id="KW-0378">Hydrolase</keyword>
<accession>A0ABU0D9V3</accession>
<dbReference type="Pfam" id="PF03009">
    <property type="entry name" value="GDPD"/>
    <property type="match status" value="1"/>
</dbReference>